<evidence type="ECO:0000256" key="1">
    <source>
        <dbReference type="SAM" id="SignalP"/>
    </source>
</evidence>
<reference evidence="2 3" key="1">
    <citation type="submission" date="2020-08" db="EMBL/GenBank/DDBJ databases">
        <title>Genomic Encyclopedia of Type Strains, Phase IV (KMG-IV): sequencing the most valuable type-strain genomes for metagenomic binning, comparative biology and taxonomic classification.</title>
        <authorList>
            <person name="Goeker M."/>
        </authorList>
    </citation>
    <scope>NUCLEOTIDE SEQUENCE [LARGE SCALE GENOMIC DNA]</scope>
    <source>
        <strain evidence="2 3">DSM 29007</strain>
    </source>
</reference>
<dbReference type="Proteomes" id="UP000582837">
    <property type="component" value="Unassembled WGS sequence"/>
</dbReference>
<dbReference type="EMBL" id="JACHIA010000020">
    <property type="protein sequence ID" value="MBB6072990.1"/>
    <property type="molecule type" value="Genomic_DNA"/>
</dbReference>
<evidence type="ECO:0000313" key="3">
    <source>
        <dbReference type="Proteomes" id="UP000582837"/>
    </source>
</evidence>
<accession>A0A841H4P4</accession>
<sequence length="254" mass="25906">MPNPLRSRLLLALAPLLALAACQDGPTGPGSYVQFAGGTEWVAVAEPVGMARADTWLRYAAPGSPARDGVRGLHAAAGRARAAGRVEEALAMEDQALLLAAGSVSRAPDPRRVLEPLAALDAWTDRARERMEHGRYPALDSAAVSVAARADSARAALSARDTSAAVLLIARGTVAARGQGPMAVGLRLLASAEARLAAGGAGQNGARARRLLAGAREGLAGGDSIRALRRAVYALQLLDAPPAAGLVDSAPAPR</sequence>
<keyword evidence="1" id="KW-0732">Signal</keyword>
<evidence type="ECO:0000313" key="2">
    <source>
        <dbReference type="EMBL" id="MBB6072990.1"/>
    </source>
</evidence>
<organism evidence="2 3">
    <name type="scientific">Longimicrobium terrae</name>
    <dbReference type="NCBI Taxonomy" id="1639882"/>
    <lineage>
        <taxon>Bacteria</taxon>
        <taxon>Pseudomonadati</taxon>
        <taxon>Gemmatimonadota</taxon>
        <taxon>Longimicrobiia</taxon>
        <taxon>Longimicrobiales</taxon>
        <taxon>Longimicrobiaceae</taxon>
        <taxon>Longimicrobium</taxon>
    </lineage>
</organism>
<dbReference type="AlphaFoldDB" id="A0A841H4P4"/>
<dbReference type="RefSeq" id="WP_170040030.1">
    <property type="nucleotide sequence ID" value="NZ_JABDTL010000002.1"/>
</dbReference>
<keyword evidence="3" id="KW-1185">Reference proteome</keyword>
<gene>
    <name evidence="2" type="ORF">HNQ61_004656</name>
</gene>
<dbReference type="PROSITE" id="PS51257">
    <property type="entry name" value="PROKAR_LIPOPROTEIN"/>
    <property type="match status" value="1"/>
</dbReference>
<proteinExistence type="predicted"/>
<comment type="caution">
    <text evidence="2">The sequence shown here is derived from an EMBL/GenBank/DDBJ whole genome shotgun (WGS) entry which is preliminary data.</text>
</comment>
<name>A0A841H4P4_9BACT</name>
<feature type="signal peptide" evidence="1">
    <location>
        <begin position="1"/>
        <end position="20"/>
    </location>
</feature>
<protein>
    <submittedName>
        <fullName evidence="2">Uncharacterized protein</fullName>
    </submittedName>
</protein>
<feature type="chain" id="PRO_5032270474" evidence="1">
    <location>
        <begin position="21"/>
        <end position="254"/>
    </location>
</feature>